<evidence type="ECO:0000256" key="2">
    <source>
        <dbReference type="SAM" id="MobiDB-lite"/>
    </source>
</evidence>
<feature type="compositionally biased region" description="Basic residues" evidence="2">
    <location>
        <begin position="1048"/>
        <end position="1058"/>
    </location>
</feature>
<dbReference type="InterPro" id="IPR001826">
    <property type="entry name" value="RHS"/>
</dbReference>
<organism evidence="6 7">
    <name type="scientific">Sorangium cellulosum</name>
    <name type="common">Polyangium cellulosum</name>
    <dbReference type="NCBI Taxonomy" id="56"/>
    <lineage>
        <taxon>Bacteria</taxon>
        <taxon>Pseudomonadati</taxon>
        <taxon>Myxococcota</taxon>
        <taxon>Polyangia</taxon>
        <taxon>Polyangiales</taxon>
        <taxon>Polyangiaceae</taxon>
        <taxon>Sorangium</taxon>
    </lineage>
</organism>
<dbReference type="Gene3D" id="2.180.10.10">
    <property type="entry name" value="RHS repeat-associated core"/>
    <property type="match status" value="3"/>
</dbReference>
<dbReference type="InterPro" id="IPR006530">
    <property type="entry name" value="YD"/>
</dbReference>
<evidence type="ECO:0000313" key="7">
    <source>
        <dbReference type="Proteomes" id="UP000075515"/>
    </source>
</evidence>
<dbReference type="Pfam" id="PF25023">
    <property type="entry name" value="TEN_YD-shell"/>
    <property type="match status" value="1"/>
</dbReference>
<dbReference type="PANTHER" id="PTHR32305:SF15">
    <property type="entry name" value="PROTEIN RHSA-RELATED"/>
    <property type="match status" value="1"/>
</dbReference>
<proteinExistence type="predicted"/>
<dbReference type="InterPro" id="IPR045351">
    <property type="entry name" value="DUF6531"/>
</dbReference>
<dbReference type="NCBIfam" id="TIGR03696">
    <property type="entry name" value="Rhs_assc_core"/>
    <property type="match status" value="1"/>
</dbReference>
<feature type="domain" description="DUF6531" evidence="4">
    <location>
        <begin position="239"/>
        <end position="313"/>
    </location>
</feature>
<dbReference type="Pfam" id="PF03527">
    <property type="entry name" value="RHS"/>
    <property type="match status" value="1"/>
</dbReference>
<dbReference type="SUPFAM" id="SSF69304">
    <property type="entry name" value="Tricorn protease N-terminal domain"/>
    <property type="match status" value="1"/>
</dbReference>
<feature type="compositionally biased region" description="Basic residues" evidence="2">
    <location>
        <begin position="1393"/>
        <end position="1402"/>
    </location>
</feature>
<dbReference type="Pfam" id="PF20148">
    <property type="entry name" value="DUF6531"/>
    <property type="match status" value="1"/>
</dbReference>
<dbReference type="EMBL" id="JEMC01002705">
    <property type="protein sequence ID" value="KYF85527.1"/>
    <property type="molecule type" value="Genomic_DNA"/>
</dbReference>
<feature type="domain" description="RHS protein conserved region" evidence="3">
    <location>
        <begin position="1160"/>
        <end position="1192"/>
    </location>
</feature>
<feature type="domain" description="Teneurin-like YD-shell" evidence="5">
    <location>
        <begin position="637"/>
        <end position="797"/>
    </location>
</feature>
<evidence type="ECO:0000256" key="1">
    <source>
        <dbReference type="ARBA" id="ARBA00022737"/>
    </source>
</evidence>
<feature type="region of interest" description="Disordered" evidence="2">
    <location>
        <begin position="207"/>
        <end position="241"/>
    </location>
</feature>
<dbReference type="InterPro" id="IPR031325">
    <property type="entry name" value="RHS_repeat"/>
</dbReference>
<feature type="region of interest" description="Disordered" evidence="2">
    <location>
        <begin position="1048"/>
        <end position="1068"/>
    </location>
</feature>
<evidence type="ECO:0000259" key="4">
    <source>
        <dbReference type="Pfam" id="PF20148"/>
    </source>
</evidence>
<dbReference type="PANTHER" id="PTHR32305">
    <property type="match status" value="1"/>
</dbReference>
<evidence type="ECO:0000259" key="5">
    <source>
        <dbReference type="Pfam" id="PF25023"/>
    </source>
</evidence>
<sequence>MAHNFHDINGWLIVGIEGHSGFHIFPPAPMWFWKLTLLHPFTLGDRQHPTVLFNGVPSVTHQHEPVFLWPHLGIIPDPLDALTPLHILFGSHKCWLPRGAVEICGEKATCCVIGGPVSLNADCWEYGKWPTSLVLNPGTVQTTPTFSDFAQGALTLAIDLVLDLAFEVVARAGGALLAKFAGDLVRPLFRKGDDVVGDGLRAATKNADEAGQEAAEKGAKDLADQGASAPPRSKCTEAGHPVDVTSGRVVDSRIDLSLPGAIELSWERHYSSARALERTSLGRGGWVHSFEQRVERGEHRITLRDQEGRDVYFRAVKPGERAFHRGDRLTLTALPDGAFAVYDHESRLTRRFAPAEPQGPALLRSIEDAYGNAIALEYSGARLRRVIDTAGREVRVKLTHGGRIARLEVWAGDSLEQWVDYGYTAMGELASATDALGYADRYAYDEDHRMVKTTLKNGVSFHYEYDPETGWCRRTWGDGGIHAVEIVPDLERRITRLSGNDEPRILHWNEDGLVVREETPDGILIRTCAYDADLYLLAEANGAGETIRYEYDARGNKIREIDRAGNVITWDHEDDLPVARVESEGRVVERYGYDERGRLREIVYPSGLRYVLTCDERGRVRAIHGEQGLLASFAFDARHNVVQQVDARGARTEYAYDALGRPVARTDALGRRSSVEYDRLGRLLALRRPDGTVERWEYGPLERPIRSTDAMGYRHEMEYGGTGVLTKVTEPGGGTWSFAYTARERLRRVRNPRGERYEFTYDTAGRIATETSFDGRELAYAYSRAGRLARIDYPDSTFRAFSHDPLGNIVRDDSPDVIAVFHRDPKGRLLGAVSEQGGQRVVTVFERDALGRIIAETQGARRIRYGYNPRGRRTERIMPDGATTRYEYDAAYSLTGVQHDGYRLDIRLDRLGREVARHAPGQVTIQSERDALDRLIERTVSVGPPGGALSSVLAQRSWRYDENGVVKRLDDRRWGATAFAHDAMGQLVAAQRGDRREVFDYDVAGSLRRMLERFEPAPQAEPAEQEPWQIAPGNRLVHTERATYSHDRRGRRVLKRSARSGADGQPDDTTAYVWDCRDQLREVRLPSGARVAFTYDAFGRRIRKEVFDDGTDLREVVEFVWDGDMLAADIHGQRGTRTFVHAPGTFLPLLQAEQGEVFCYVTDHVGTPRELIDAAGRVAWSGAYSAWGELRETFVDGERAAQGRTVEPPFRLLGQYEDEESGLRYTRYRYFDPEVARWCSPDPLGIYGGNDLYGFGGAPTWSVDPFGLSHDIDVRITLADGTEIPEFRVGNVPGNRLLDSEVMLVQQLTGRTDLAGSTIRIFGEWHSCANCVNAMDNFRQLPENQGMAIQYTGLGAGRGGQGMPVTLYLGPDPVPPNMLGRDDYNAERDRRQRAARRRGGCG</sequence>
<dbReference type="Proteomes" id="UP000075515">
    <property type="component" value="Unassembled WGS sequence"/>
</dbReference>
<evidence type="ECO:0008006" key="8">
    <source>
        <dbReference type="Google" id="ProtNLM"/>
    </source>
</evidence>
<accession>A0A150RZ83</accession>
<name>A0A150RZ83_SORCE</name>
<dbReference type="Pfam" id="PF05593">
    <property type="entry name" value="RHS_repeat"/>
    <property type="match status" value="2"/>
</dbReference>
<comment type="caution">
    <text evidence="6">The sequence shown here is derived from an EMBL/GenBank/DDBJ whole genome shotgun (WGS) entry which is preliminary data.</text>
</comment>
<gene>
    <name evidence="6" type="ORF">BE18_17180</name>
</gene>
<evidence type="ECO:0000259" key="3">
    <source>
        <dbReference type="Pfam" id="PF03527"/>
    </source>
</evidence>
<feature type="region of interest" description="Disordered" evidence="2">
    <location>
        <begin position="1372"/>
        <end position="1402"/>
    </location>
</feature>
<dbReference type="InterPro" id="IPR056823">
    <property type="entry name" value="TEN-like_YD-shell"/>
</dbReference>
<feature type="compositionally biased region" description="Basic and acidic residues" evidence="2">
    <location>
        <begin position="1380"/>
        <end position="1392"/>
    </location>
</feature>
<dbReference type="InterPro" id="IPR022385">
    <property type="entry name" value="Rhs_assc_core"/>
</dbReference>
<feature type="compositionally biased region" description="Basic and acidic residues" evidence="2">
    <location>
        <begin position="214"/>
        <end position="223"/>
    </location>
</feature>
<evidence type="ECO:0000313" key="6">
    <source>
        <dbReference type="EMBL" id="KYF85527.1"/>
    </source>
</evidence>
<reference evidence="6 7" key="1">
    <citation type="submission" date="2014-02" db="EMBL/GenBank/DDBJ databases">
        <title>The small core and large imbalanced accessory genome model reveals a collaborative survival strategy of Sorangium cellulosum strains in nature.</title>
        <authorList>
            <person name="Han K."/>
            <person name="Peng R."/>
            <person name="Blom J."/>
            <person name="Li Y.-Z."/>
        </authorList>
    </citation>
    <scope>NUCLEOTIDE SEQUENCE [LARGE SCALE GENOMIC DNA]</scope>
    <source>
        <strain evidence="6 7">So0149</strain>
    </source>
</reference>
<protein>
    <recommendedName>
        <fullName evidence="8">Type IV secretion protein Rhs</fullName>
    </recommendedName>
</protein>
<dbReference type="NCBIfam" id="TIGR01643">
    <property type="entry name" value="YD_repeat_2x"/>
    <property type="match status" value="6"/>
</dbReference>
<keyword evidence="1" id="KW-0677">Repeat</keyword>
<dbReference type="InterPro" id="IPR050708">
    <property type="entry name" value="T6SS_VgrG/RHS"/>
</dbReference>